<keyword evidence="3" id="KW-0238">DNA-binding</keyword>
<evidence type="ECO:0000256" key="2">
    <source>
        <dbReference type="ARBA" id="ARBA00023015"/>
    </source>
</evidence>
<dbReference type="InterPro" id="IPR000847">
    <property type="entry name" value="LysR_HTH_N"/>
</dbReference>
<dbReference type="Pfam" id="PF00126">
    <property type="entry name" value="HTH_1"/>
    <property type="match status" value="1"/>
</dbReference>
<evidence type="ECO:0000259" key="6">
    <source>
        <dbReference type="PROSITE" id="PS50931"/>
    </source>
</evidence>
<proteinExistence type="inferred from homology"/>
<dbReference type="InterPro" id="IPR036388">
    <property type="entry name" value="WH-like_DNA-bd_sf"/>
</dbReference>
<dbReference type="SUPFAM" id="SSF46785">
    <property type="entry name" value="Winged helix' DNA-binding domain"/>
    <property type="match status" value="1"/>
</dbReference>
<dbReference type="PROSITE" id="PS50931">
    <property type="entry name" value="HTH_LYSR"/>
    <property type="match status" value="1"/>
</dbReference>
<dbReference type="InterPro" id="IPR005119">
    <property type="entry name" value="LysR_subst-bd"/>
</dbReference>
<dbReference type="Gene3D" id="1.10.10.10">
    <property type="entry name" value="Winged helix-like DNA-binding domain superfamily/Winged helix DNA-binding domain"/>
    <property type="match status" value="1"/>
</dbReference>
<evidence type="ECO:0000256" key="4">
    <source>
        <dbReference type="ARBA" id="ARBA00023159"/>
    </source>
</evidence>
<keyword evidence="4" id="KW-0010">Activator</keyword>
<organism evidence="7 8">
    <name type="scientific">Nocardia carnea</name>
    <dbReference type="NCBI Taxonomy" id="37328"/>
    <lineage>
        <taxon>Bacteria</taxon>
        <taxon>Bacillati</taxon>
        <taxon>Actinomycetota</taxon>
        <taxon>Actinomycetes</taxon>
        <taxon>Mycobacteriales</taxon>
        <taxon>Nocardiaceae</taxon>
        <taxon>Nocardia</taxon>
    </lineage>
</organism>
<dbReference type="Proteomes" id="UP001611263">
    <property type="component" value="Unassembled WGS sequence"/>
</dbReference>
<sequence length="286" mass="31782">MDLQVRHLAAFVALCEEGTYTGAAARLHLTQPSLTRIVQDLERILGTALVDRGIRRLELTDDGREFRTRAQRILTDLTELEADMRGRAEVRLGFAWLLPSEWFGRVRAAWEELGGHLAIHRTDDPVGDLARGQLDIALVRNTGNGNDTITWHRIGTERRVLAVAADSPLAGRPGLRWSELAAHPLVVNPRSGTTTPDSWADPHPGREIITCRNFDEWLELVSAGRGIGAVPAIAVHRAPHPGVIYRQLPDIPDSPVYLGWRRTPRASRSTRRFLDTALRPDTAVPP</sequence>
<protein>
    <submittedName>
        <fullName evidence="7">LysR family transcriptional regulator</fullName>
    </submittedName>
</protein>
<dbReference type="Gene3D" id="3.40.190.10">
    <property type="entry name" value="Periplasmic binding protein-like II"/>
    <property type="match status" value="2"/>
</dbReference>
<dbReference type="RefSeq" id="WP_033241215.1">
    <property type="nucleotide sequence ID" value="NZ_JBIRUQ010000001.1"/>
</dbReference>
<dbReference type="EMBL" id="JBIRUQ010000001">
    <property type="protein sequence ID" value="MFI1459295.1"/>
    <property type="molecule type" value="Genomic_DNA"/>
</dbReference>
<gene>
    <name evidence="7" type="ORF">ACH4WX_01085</name>
</gene>
<comment type="similarity">
    <text evidence="1">Belongs to the LysR transcriptional regulatory family.</text>
</comment>
<reference evidence="7 8" key="1">
    <citation type="submission" date="2024-10" db="EMBL/GenBank/DDBJ databases">
        <title>The Natural Products Discovery Center: Release of the First 8490 Sequenced Strains for Exploring Actinobacteria Biosynthetic Diversity.</title>
        <authorList>
            <person name="Kalkreuter E."/>
            <person name="Kautsar S.A."/>
            <person name="Yang D."/>
            <person name="Bader C.D."/>
            <person name="Teijaro C.N."/>
            <person name="Fluegel L."/>
            <person name="Davis C.M."/>
            <person name="Simpson J.R."/>
            <person name="Lauterbach L."/>
            <person name="Steele A.D."/>
            <person name="Gui C."/>
            <person name="Meng S."/>
            <person name="Li G."/>
            <person name="Viehrig K."/>
            <person name="Ye F."/>
            <person name="Su P."/>
            <person name="Kiefer A.F."/>
            <person name="Nichols A."/>
            <person name="Cepeda A.J."/>
            <person name="Yan W."/>
            <person name="Fan B."/>
            <person name="Jiang Y."/>
            <person name="Adhikari A."/>
            <person name="Zheng C.-J."/>
            <person name="Schuster L."/>
            <person name="Cowan T.M."/>
            <person name="Smanski M.J."/>
            <person name="Chevrette M.G."/>
            <person name="De Carvalho L.P.S."/>
            <person name="Shen B."/>
        </authorList>
    </citation>
    <scope>NUCLEOTIDE SEQUENCE [LARGE SCALE GENOMIC DNA]</scope>
    <source>
        <strain evidence="7 8">NPDC020568</strain>
    </source>
</reference>
<keyword evidence="5" id="KW-0804">Transcription</keyword>
<name>A0ABW7TEK4_9NOCA</name>
<dbReference type="InterPro" id="IPR036390">
    <property type="entry name" value="WH_DNA-bd_sf"/>
</dbReference>
<evidence type="ECO:0000313" key="8">
    <source>
        <dbReference type="Proteomes" id="UP001611263"/>
    </source>
</evidence>
<evidence type="ECO:0000256" key="1">
    <source>
        <dbReference type="ARBA" id="ARBA00009437"/>
    </source>
</evidence>
<evidence type="ECO:0000256" key="5">
    <source>
        <dbReference type="ARBA" id="ARBA00023163"/>
    </source>
</evidence>
<dbReference type="CDD" id="cd08414">
    <property type="entry name" value="PBP2_LTTR_aromatics_like"/>
    <property type="match status" value="1"/>
</dbReference>
<dbReference type="PRINTS" id="PR00039">
    <property type="entry name" value="HTHLYSR"/>
</dbReference>
<feature type="domain" description="HTH lysR-type" evidence="6">
    <location>
        <begin position="1"/>
        <end position="60"/>
    </location>
</feature>
<dbReference type="SUPFAM" id="SSF53850">
    <property type="entry name" value="Periplasmic binding protein-like II"/>
    <property type="match status" value="1"/>
</dbReference>
<comment type="caution">
    <text evidence="7">The sequence shown here is derived from an EMBL/GenBank/DDBJ whole genome shotgun (WGS) entry which is preliminary data.</text>
</comment>
<evidence type="ECO:0000256" key="3">
    <source>
        <dbReference type="ARBA" id="ARBA00023125"/>
    </source>
</evidence>
<keyword evidence="2" id="KW-0805">Transcription regulation</keyword>
<dbReference type="PANTHER" id="PTHR30346">
    <property type="entry name" value="TRANSCRIPTIONAL DUAL REGULATOR HCAR-RELATED"/>
    <property type="match status" value="1"/>
</dbReference>
<keyword evidence="8" id="KW-1185">Reference proteome</keyword>
<accession>A0ABW7TEK4</accession>
<evidence type="ECO:0000313" key="7">
    <source>
        <dbReference type="EMBL" id="MFI1459295.1"/>
    </source>
</evidence>
<dbReference type="PANTHER" id="PTHR30346:SF17">
    <property type="entry name" value="LYSR FAMILY TRANSCRIPTIONAL REGULATOR"/>
    <property type="match status" value="1"/>
</dbReference>
<dbReference type="GeneID" id="93506441"/>
<dbReference type="Pfam" id="PF03466">
    <property type="entry name" value="LysR_substrate"/>
    <property type="match status" value="1"/>
</dbReference>